<dbReference type="InterPro" id="IPR012336">
    <property type="entry name" value="Thioredoxin-like_fold"/>
</dbReference>
<evidence type="ECO:0000313" key="2">
    <source>
        <dbReference type="EMBL" id="OGM97179.1"/>
    </source>
</evidence>
<evidence type="ECO:0000259" key="1">
    <source>
        <dbReference type="Pfam" id="PF13192"/>
    </source>
</evidence>
<dbReference type="EMBL" id="MGIZ01000058">
    <property type="protein sequence ID" value="OGM97179.1"/>
    <property type="molecule type" value="Genomic_DNA"/>
</dbReference>
<dbReference type="CDD" id="cd01659">
    <property type="entry name" value="TRX_superfamily"/>
    <property type="match status" value="1"/>
</dbReference>
<accession>A0A1F8EA13</accession>
<reference evidence="2 3" key="1">
    <citation type="journal article" date="2016" name="Nat. Commun.">
        <title>Thousands of microbial genomes shed light on interconnected biogeochemical processes in an aquifer system.</title>
        <authorList>
            <person name="Anantharaman K."/>
            <person name="Brown C.T."/>
            <person name="Hug L.A."/>
            <person name="Sharon I."/>
            <person name="Castelle C.J."/>
            <person name="Probst A.J."/>
            <person name="Thomas B.C."/>
            <person name="Singh A."/>
            <person name="Wilkins M.J."/>
            <person name="Karaoz U."/>
            <person name="Brodie E.L."/>
            <person name="Williams K.H."/>
            <person name="Hubbard S.S."/>
            <person name="Banfield J.F."/>
        </authorList>
    </citation>
    <scope>NUCLEOTIDE SEQUENCE [LARGE SCALE GENOMIC DNA]</scope>
</reference>
<dbReference type="AlphaFoldDB" id="A0A1F8EA13"/>
<proteinExistence type="predicted"/>
<dbReference type="SUPFAM" id="SSF52833">
    <property type="entry name" value="Thioredoxin-like"/>
    <property type="match status" value="1"/>
</dbReference>
<name>A0A1F8EA13_9BACT</name>
<comment type="caution">
    <text evidence="2">The sequence shown here is derived from an EMBL/GenBank/DDBJ whole genome shotgun (WGS) entry which is preliminary data.</text>
</comment>
<dbReference type="Proteomes" id="UP000177594">
    <property type="component" value="Unassembled WGS sequence"/>
</dbReference>
<dbReference type="Pfam" id="PF13192">
    <property type="entry name" value="Thioredoxin_3"/>
    <property type="match status" value="1"/>
</dbReference>
<dbReference type="InterPro" id="IPR036249">
    <property type="entry name" value="Thioredoxin-like_sf"/>
</dbReference>
<gene>
    <name evidence="2" type="ORF">A2817_01475</name>
</gene>
<evidence type="ECO:0000313" key="3">
    <source>
        <dbReference type="Proteomes" id="UP000177594"/>
    </source>
</evidence>
<organism evidence="2 3">
    <name type="scientific">Candidatus Yanofskybacteria bacterium RIFCSPHIGHO2_01_FULL_39_8b</name>
    <dbReference type="NCBI Taxonomy" id="1802659"/>
    <lineage>
        <taxon>Bacteria</taxon>
        <taxon>Candidatus Yanofskyibacteriota</taxon>
    </lineage>
</organism>
<feature type="domain" description="Thioredoxin-like fold" evidence="1">
    <location>
        <begin position="11"/>
        <end position="83"/>
    </location>
</feature>
<dbReference type="Gene3D" id="3.40.30.10">
    <property type="entry name" value="Glutaredoxin"/>
    <property type="match status" value="1"/>
</dbReference>
<sequence>MVKQIELLELSSPGCSHCAAFREFWHSIEKDWPNVTYKDISLTTPEGQAMVQKYMIFASPGIILNGELFSTGGVNQKEFIEKLKELSGE</sequence>
<protein>
    <recommendedName>
        <fullName evidence="1">Thioredoxin-like fold domain-containing protein</fullName>
    </recommendedName>
</protein>